<dbReference type="Proteomes" id="UP001062846">
    <property type="component" value="Chromosome 10"/>
</dbReference>
<sequence length="202" mass="22765">MENLSSPQYLSFDISLSELLPSEENSSDESFLGNFPDEKVKGKALETDGKKEPRKEKRFIGVRKRPWGKYAAEIRDSTRNGARVWLGTFATAEEAAMAYDQAAFAMRGMLARLNFPAERVRESLREIECFNRCESTGTSPAAALKESNKMKRMMLMRSGNHKRCEKKEENVLFVFEDLGVDLLDELLTTSNGTSTSTSDVEL</sequence>
<organism evidence="1 2">
    <name type="scientific">Rhododendron molle</name>
    <name type="common">Chinese azalea</name>
    <name type="synonym">Azalea mollis</name>
    <dbReference type="NCBI Taxonomy" id="49168"/>
    <lineage>
        <taxon>Eukaryota</taxon>
        <taxon>Viridiplantae</taxon>
        <taxon>Streptophyta</taxon>
        <taxon>Embryophyta</taxon>
        <taxon>Tracheophyta</taxon>
        <taxon>Spermatophyta</taxon>
        <taxon>Magnoliopsida</taxon>
        <taxon>eudicotyledons</taxon>
        <taxon>Gunneridae</taxon>
        <taxon>Pentapetalae</taxon>
        <taxon>asterids</taxon>
        <taxon>Ericales</taxon>
        <taxon>Ericaceae</taxon>
        <taxon>Ericoideae</taxon>
        <taxon>Rhodoreae</taxon>
        <taxon>Rhododendron</taxon>
    </lineage>
</organism>
<protein>
    <submittedName>
        <fullName evidence="1">Uncharacterized protein</fullName>
    </submittedName>
</protein>
<reference evidence="1" key="1">
    <citation type="submission" date="2022-02" db="EMBL/GenBank/DDBJ databases">
        <title>Plant Genome Project.</title>
        <authorList>
            <person name="Zhang R.-G."/>
        </authorList>
    </citation>
    <scope>NUCLEOTIDE SEQUENCE</scope>
    <source>
        <strain evidence="1">AT1</strain>
    </source>
</reference>
<accession>A0ACC0M7J8</accession>
<comment type="caution">
    <text evidence="1">The sequence shown here is derived from an EMBL/GenBank/DDBJ whole genome shotgun (WGS) entry which is preliminary data.</text>
</comment>
<evidence type="ECO:0000313" key="1">
    <source>
        <dbReference type="EMBL" id="KAI8536554.1"/>
    </source>
</evidence>
<keyword evidence="2" id="KW-1185">Reference proteome</keyword>
<proteinExistence type="predicted"/>
<name>A0ACC0M7J8_RHOML</name>
<dbReference type="EMBL" id="CM046397">
    <property type="protein sequence ID" value="KAI8536554.1"/>
    <property type="molecule type" value="Genomic_DNA"/>
</dbReference>
<evidence type="ECO:0000313" key="2">
    <source>
        <dbReference type="Proteomes" id="UP001062846"/>
    </source>
</evidence>
<gene>
    <name evidence="1" type="ORF">RHMOL_Rhmol10G0266600</name>
</gene>